<organism evidence="1">
    <name type="scientific">marine metagenome</name>
    <dbReference type="NCBI Taxonomy" id="408172"/>
    <lineage>
        <taxon>unclassified sequences</taxon>
        <taxon>metagenomes</taxon>
        <taxon>ecological metagenomes</taxon>
    </lineage>
</organism>
<gene>
    <name evidence="1" type="ORF">METZ01_LOCUS151625</name>
</gene>
<sequence>VTSSEFYCVATKKPDTNYNYCYAISLHGKRNDSNNQH</sequence>
<feature type="non-terminal residue" evidence="1">
    <location>
        <position position="1"/>
    </location>
</feature>
<proteinExistence type="predicted"/>
<accession>A0A382ABZ3</accession>
<dbReference type="AlphaFoldDB" id="A0A382ABZ3"/>
<dbReference type="EMBL" id="UINC01024671">
    <property type="protein sequence ID" value="SVA98771.1"/>
    <property type="molecule type" value="Genomic_DNA"/>
</dbReference>
<name>A0A382ABZ3_9ZZZZ</name>
<evidence type="ECO:0000313" key="1">
    <source>
        <dbReference type="EMBL" id="SVA98771.1"/>
    </source>
</evidence>
<protein>
    <submittedName>
        <fullName evidence="1">Uncharacterized protein</fullName>
    </submittedName>
</protein>
<reference evidence="1" key="1">
    <citation type="submission" date="2018-05" db="EMBL/GenBank/DDBJ databases">
        <authorList>
            <person name="Lanie J.A."/>
            <person name="Ng W.-L."/>
            <person name="Kazmierczak K.M."/>
            <person name="Andrzejewski T.M."/>
            <person name="Davidsen T.M."/>
            <person name="Wayne K.J."/>
            <person name="Tettelin H."/>
            <person name="Glass J.I."/>
            <person name="Rusch D."/>
            <person name="Podicherti R."/>
            <person name="Tsui H.-C.T."/>
            <person name="Winkler M.E."/>
        </authorList>
    </citation>
    <scope>NUCLEOTIDE SEQUENCE</scope>
</reference>